<gene>
    <name evidence="18" type="ORF">SAMN05444374_102330</name>
</gene>
<feature type="domain" description="UvrD-like helicase C-terminal" evidence="17">
    <location>
        <begin position="342"/>
        <end position="714"/>
    </location>
</feature>
<dbReference type="PROSITE" id="PS51198">
    <property type="entry name" value="UVRD_HELICASE_ATP_BIND"/>
    <property type="match status" value="1"/>
</dbReference>
<evidence type="ECO:0000256" key="6">
    <source>
        <dbReference type="ARBA" id="ARBA00022806"/>
    </source>
</evidence>
<evidence type="ECO:0000256" key="10">
    <source>
        <dbReference type="ARBA" id="ARBA00023204"/>
    </source>
</evidence>
<name>A0A1I0STM1_9NOCA</name>
<keyword evidence="11" id="KW-0413">Isomerase</keyword>
<dbReference type="PRINTS" id="PR00830">
    <property type="entry name" value="ENDOLAPTASE"/>
</dbReference>
<evidence type="ECO:0000256" key="13">
    <source>
        <dbReference type="ARBA" id="ARBA00034808"/>
    </source>
</evidence>
<keyword evidence="10" id="KW-0234">DNA repair</keyword>
<dbReference type="GO" id="GO:0005524">
    <property type="term" value="F:ATP binding"/>
    <property type="evidence" value="ECO:0007669"/>
    <property type="project" value="UniProtKB-UniRule"/>
</dbReference>
<keyword evidence="6 15" id="KW-0347">Helicase</keyword>
<dbReference type="GO" id="GO:0000725">
    <property type="term" value="P:recombinational repair"/>
    <property type="evidence" value="ECO:0007669"/>
    <property type="project" value="TreeGrafter"/>
</dbReference>
<sequence length="1173" mass="122782">MRERTSGGSAGAPVAGARLVRPLPVERVERRWPVDCASLFAPGDAGFRRVLGGPGTGKTSLVADVAVARIRDEGVDPESVLVLTQSRRAAVDMRERITAGLLARGESASVRRATREPLVRTVHSYAFAVLRLQASAHGNPPPRLLTSAEQDSIVREMLQGELADGATRWPEHLRPALGLSGFASEVRNLVLRAAERGLGPEDLVKLGRRHARPAWVAVGQFAAQYEQAMVLRGSVGVETPEATSPGLDAAELVGSALTAFATDPDLLARERARIRHVLVDDAQHLDPQAATIVRAVASGAGTVLVVGDPDQTVYSFRGADPAFLLEDPETRIVLTHNHRATAAVGAAAAEVARNLPGRHDHRGASGYRDDVVVDRSADPTADSVDDAVIGGAADPSRRTRAVAPARVVVTTSAAKEAAVVADTVRRAHLGDGVAWSQMAVIVRSVPRSAAPLRRALLAAGVPVVTSAAALPLSRQRGAASLLGVLRAVAASRSADPAGAADFTVDDAFALLEGPIGGADPLSLRRLRRGLRRAEVARGGDRDSADLVRTAVLGDGSSGTAVLGDGSSGTAVLGDGSSGTTSLDVGSLVDTLTDVEAAPLRRVRKVVRAAAAAVGPDGRRVEDALWAAWTATALERRWVAASARGGPLGAQADRDLDSVVALFDTAASYVDALPRSTLGGFVDHVLDQEIPATEGRRATVVPDAVRIVSAHAAAGREWDVVVVAGVQDGLWPALRPRGTLLGVEDLLDVDAGVTTAAGDVDRRLSRTAPLLAEERRLFLSACSRAREALLVTAVDSVTGGEETLRSRFVDELIASGRVRVDEGATGTPDGADRIADSRVLALPDIVAELRAVVCDETAARVDPGRHTRAVGALARLAAAGIPGAHPDTWYGTGGASTTAALWVADGEDGEGGAAVALSPSTVEVLSTCPLRWALERHGGRDGDTVHAVTGNLVHTIVQAVAGRVPAEEVRRELDRAWSAVDLGSEWYSRRELARTAAMIDTFRDWMQRSRGELTEAGVEVPVDGVLEPRSPDEPTVRLRGRIDRLEHDPDGRPVVVDVKTGKNAVTKTAAAEHPQLATYQVALAAGAVEGEPAAEPGGGRLVYVAQTHRSTGAVERTQPAPTTEQLEEWRDTVVAAAAATRGPTFEARVNDGCRHCPVVAACPAQDRGRQVTEG</sequence>
<dbReference type="GO" id="GO:0033202">
    <property type="term" value="C:DNA helicase complex"/>
    <property type="evidence" value="ECO:0007669"/>
    <property type="project" value="TreeGrafter"/>
</dbReference>
<evidence type="ECO:0000256" key="11">
    <source>
        <dbReference type="ARBA" id="ARBA00023235"/>
    </source>
</evidence>
<dbReference type="AlphaFoldDB" id="A0A1I0STM1"/>
<keyword evidence="7" id="KW-0269">Exonuclease</keyword>
<dbReference type="Pfam" id="PF13361">
    <property type="entry name" value="UvrD_C"/>
    <property type="match status" value="1"/>
</dbReference>
<evidence type="ECO:0000256" key="5">
    <source>
        <dbReference type="ARBA" id="ARBA00022801"/>
    </source>
</evidence>
<dbReference type="InterPro" id="IPR000212">
    <property type="entry name" value="DNA_helicase_UvrD/REP"/>
</dbReference>
<dbReference type="GO" id="GO:0003677">
    <property type="term" value="F:DNA binding"/>
    <property type="evidence" value="ECO:0007669"/>
    <property type="project" value="UniProtKB-KW"/>
</dbReference>
<dbReference type="SUPFAM" id="SSF52540">
    <property type="entry name" value="P-loop containing nucleoside triphosphate hydrolases"/>
    <property type="match status" value="1"/>
</dbReference>
<evidence type="ECO:0000256" key="15">
    <source>
        <dbReference type="PROSITE-ProRule" id="PRU00560"/>
    </source>
</evidence>
<evidence type="ECO:0000256" key="2">
    <source>
        <dbReference type="ARBA" id="ARBA00022722"/>
    </source>
</evidence>
<evidence type="ECO:0000256" key="12">
    <source>
        <dbReference type="ARBA" id="ARBA00034617"/>
    </source>
</evidence>
<dbReference type="OrthoDB" id="5240387at2"/>
<evidence type="ECO:0000256" key="3">
    <source>
        <dbReference type="ARBA" id="ARBA00022741"/>
    </source>
</evidence>
<dbReference type="RefSeq" id="WP_068360197.1">
    <property type="nucleotide sequence ID" value="NZ_FOJN01000002.1"/>
</dbReference>
<keyword evidence="8 15" id="KW-0067">ATP-binding</keyword>
<evidence type="ECO:0000259" key="16">
    <source>
        <dbReference type="PROSITE" id="PS51198"/>
    </source>
</evidence>
<evidence type="ECO:0000256" key="8">
    <source>
        <dbReference type="ARBA" id="ARBA00022840"/>
    </source>
</evidence>
<dbReference type="InterPro" id="IPR013986">
    <property type="entry name" value="DExx_box_DNA_helicase_dom_sf"/>
</dbReference>
<keyword evidence="4" id="KW-0227">DNA damage</keyword>
<evidence type="ECO:0000259" key="17">
    <source>
        <dbReference type="PROSITE" id="PS51217"/>
    </source>
</evidence>
<keyword evidence="5 15" id="KW-0378">Hydrolase</keyword>
<dbReference type="InterPro" id="IPR011604">
    <property type="entry name" value="PDDEXK-like_dom_sf"/>
</dbReference>
<dbReference type="InterPro" id="IPR014016">
    <property type="entry name" value="UvrD-like_ATP-bd"/>
</dbReference>
<evidence type="ECO:0000313" key="19">
    <source>
        <dbReference type="Proteomes" id="UP000182054"/>
    </source>
</evidence>
<comment type="catalytic activity">
    <reaction evidence="12">
        <text>Couples ATP hydrolysis with the unwinding of duplex DNA by translocating in the 3'-5' direction.</text>
        <dbReference type="EC" id="5.6.2.4"/>
    </reaction>
</comment>
<dbReference type="Pfam" id="PF00580">
    <property type="entry name" value="UvrD-helicase"/>
    <property type="match status" value="1"/>
</dbReference>
<feature type="domain" description="UvrD-like helicase ATP-binding" evidence="16">
    <location>
        <begin position="31"/>
        <end position="341"/>
    </location>
</feature>
<dbReference type="PANTHER" id="PTHR11070:SF59">
    <property type="entry name" value="DNA 3'-5' HELICASE"/>
    <property type="match status" value="1"/>
</dbReference>
<dbReference type="Proteomes" id="UP000182054">
    <property type="component" value="Unassembled WGS sequence"/>
</dbReference>
<dbReference type="PROSITE" id="PS51217">
    <property type="entry name" value="UVRD_HELICASE_CTER"/>
    <property type="match status" value="1"/>
</dbReference>
<dbReference type="InterPro" id="IPR014017">
    <property type="entry name" value="DNA_helicase_UvrD-like_C"/>
</dbReference>
<dbReference type="GO" id="GO:0004527">
    <property type="term" value="F:exonuclease activity"/>
    <property type="evidence" value="ECO:0007669"/>
    <property type="project" value="UniProtKB-KW"/>
</dbReference>
<proteinExistence type="inferred from homology"/>
<evidence type="ECO:0000313" key="18">
    <source>
        <dbReference type="EMBL" id="SFA42870.1"/>
    </source>
</evidence>
<dbReference type="GeneID" id="85484798"/>
<evidence type="ECO:0000256" key="14">
    <source>
        <dbReference type="ARBA" id="ARBA00048988"/>
    </source>
</evidence>
<dbReference type="GO" id="GO:0005829">
    <property type="term" value="C:cytosol"/>
    <property type="evidence" value="ECO:0007669"/>
    <property type="project" value="TreeGrafter"/>
</dbReference>
<dbReference type="Gene3D" id="1.10.10.160">
    <property type="match status" value="1"/>
</dbReference>
<keyword evidence="9" id="KW-0238">DNA-binding</keyword>
<evidence type="ECO:0000256" key="7">
    <source>
        <dbReference type="ARBA" id="ARBA00022839"/>
    </source>
</evidence>
<evidence type="ECO:0000256" key="4">
    <source>
        <dbReference type="ARBA" id="ARBA00022763"/>
    </source>
</evidence>
<dbReference type="Gene3D" id="3.90.320.10">
    <property type="match status" value="1"/>
</dbReference>
<keyword evidence="2" id="KW-0540">Nuclease</keyword>
<protein>
    <recommendedName>
        <fullName evidence="13">DNA 3'-5' helicase</fullName>
        <ecNumber evidence="13">5.6.2.4</ecNumber>
    </recommendedName>
</protein>
<evidence type="ECO:0000256" key="9">
    <source>
        <dbReference type="ARBA" id="ARBA00023125"/>
    </source>
</evidence>
<dbReference type="InterPro" id="IPR027417">
    <property type="entry name" value="P-loop_NTPase"/>
</dbReference>
<accession>A0A1I0STM1</accession>
<evidence type="ECO:0000256" key="1">
    <source>
        <dbReference type="ARBA" id="ARBA00009922"/>
    </source>
</evidence>
<dbReference type="GO" id="GO:0043138">
    <property type="term" value="F:3'-5' DNA helicase activity"/>
    <property type="evidence" value="ECO:0007669"/>
    <property type="project" value="UniProtKB-EC"/>
</dbReference>
<dbReference type="Gene3D" id="3.40.50.300">
    <property type="entry name" value="P-loop containing nucleotide triphosphate hydrolases"/>
    <property type="match status" value="3"/>
</dbReference>
<organism evidence="18 19">
    <name type="scientific">Rhodococcoides kroppenstedtii</name>
    <dbReference type="NCBI Taxonomy" id="293050"/>
    <lineage>
        <taxon>Bacteria</taxon>
        <taxon>Bacillati</taxon>
        <taxon>Actinomycetota</taxon>
        <taxon>Actinomycetes</taxon>
        <taxon>Mycobacteriales</taxon>
        <taxon>Nocardiaceae</taxon>
        <taxon>Rhodococcoides</taxon>
    </lineage>
</organism>
<keyword evidence="3 15" id="KW-0547">Nucleotide-binding</keyword>
<reference evidence="18 19" key="1">
    <citation type="submission" date="2016-10" db="EMBL/GenBank/DDBJ databases">
        <authorList>
            <person name="de Groot N.N."/>
        </authorList>
    </citation>
    <scope>NUCLEOTIDE SEQUENCE [LARGE SCALE GENOMIC DNA]</scope>
    <source>
        <strain evidence="18 19">DSM 44908</strain>
    </source>
</reference>
<dbReference type="InterPro" id="IPR038726">
    <property type="entry name" value="PDDEXK_AddAB-type"/>
</dbReference>
<dbReference type="Pfam" id="PF12705">
    <property type="entry name" value="PDDEXK_1"/>
    <property type="match status" value="1"/>
</dbReference>
<dbReference type="EC" id="5.6.2.4" evidence="13"/>
<dbReference type="PANTHER" id="PTHR11070">
    <property type="entry name" value="UVRD / RECB / PCRA DNA HELICASE FAMILY MEMBER"/>
    <property type="match status" value="1"/>
</dbReference>
<comment type="similarity">
    <text evidence="1">Belongs to the helicase family. UvrD subfamily.</text>
</comment>
<comment type="catalytic activity">
    <reaction evidence="14">
        <text>ATP + H2O = ADP + phosphate + H(+)</text>
        <dbReference type="Rhea" id="RHEA:13065"/>
        <dbReference type="ChEBI" id="CHEBI:15377"/>
        <dbReference type="ChEBI" id="CHEBI:15378"/>
        <dbReference type="ChEBI" id="CHEBI:30616"/>
        <dbReference type="ChEBI" id="CHEBI:43474"/>
        <dbReference type="ChEBI" id="CHEBI:456216"/>
        <dbReference type="EC" id="5.6.2.4"/>
    </reaction>
</comment>
<feature type="binding site" evidence="15">
    <location>
        <begin position="52"/>
        <end position="59"/>
    </location>
    <ligand>
        <name>ATP</name>
        <dbReference type="ChEBI" id="CHEBI:30616"/>
    </ligand>
</feature>
<dbReference type="EMBL" id="FOJN01000002">
    <property type="protein sequence ID" value="SFA42870.1"/>
    <property type="molecule type" value="Genomic_DNA"/>
</dbReference>